<gene>
    <name evidence="1" type="ORF">MNV_1740037</name>
</gene>
<organism evidence="1 2">
    <name type="scientific">Candidatus Methanoperedens nitratireducens</name>
    <dbReference type="NCBI Taxonomy" id="1392998"/>
    <lineage>
        <taxon>Archaea</taxon>
        <taxon>Methanobacteriati</taxon>
        <taxon>Methanobacteriota</taxon>
        <taxon>Stenosarchaea group</taxon>
        <taxon>Methanomicrobia</taxon>
        <taxon>Methanosarcinales</taxon>
        <taxon>ANME-2 cluster</taxon>
        <taxon>Candidatus Methanoperedentaceae</taxon>
        <taxon>Candidatus Methanoperedens</taxon>
    </lineage>
</organism>
<reference evidence="2" key="1">
    <citation type="submission" date="2017-06" db="EMBL/GenBank/DDBJ databases">
        <authorList>
            <person name="Cremers G."/>
        </authorList>
    </citation>
    <scope>NUCLEOTIDE SEQUENCE [LARGE SCALE GENOMIC DNA]</scope>
</reference>
<keyword evidence="2" id="KW-1185">Reference proteome</keyword>
<dbReference type="Proteomes" id="UP000218615">
    <property type="component" value="Unassembled WGS sequence"/>
</dbReference>
<accession>A0A284VM22</accession>
<name>A0A284VM22_9EURY</name>
<dbReference type="EMBL" id="FZMP01000084">
    <property type="protein sequence ID" value="SNQ60292.1"/>
    <property type="molecule type" value="Genomic_DNA"/>
</dbReference>
<dbReference type="STRING" id="1392998.ANME2D_01373"/>
<evidence type="ECO:0000313" key="2">
    <source>
        <dbReference type="Proteomes" id="UP000218615"/>
    </source>
</evidence>
<protein>
    <submittedName>
        <fullName evidence="1">Uncharacterized protein</fullName>
    </submittedName>
</protein>
<sequence>MDANRYTHEIEVKYMCMVADIPGFDIEKIEMDLKEYVCLDCENKFKGLGNSVICPACKSSNVEIVSAGK</sequence>
<evidence type="ECO:0000313" key="1">
    <source>
        <dbReference type="EMBL" id="SNQ60292.1"/>
    </source>
</evidence>
<dbReference type="AlphaFoldDB" id="A0A284VM22"/>
<proteinExistence type="predicted"/>